<keyword evidence="1" id="KW-1133">Transmembrane helix</keyword>
<feature type="transmembrane region" description="Helical" evidence="1">
    <location>
        <begin position="51"/>
        <end position="72"/>
    </location>
</feature>
<name>A0A0A6P620_9GAMM</name>
<accession>A0A0A6P620</accession>
<reference evidence="2 3" key="1">
    <citation type="journal article" date="2016" name="Front. Microbiol.">
        <title>Single-Cell (Meta-)Genomics of a Dimorphic Candidatus Thiomargarita nelsonii Reveals Genomic Plasticity.</title>
        <authorList>
            <person name="Flood B.E."/>
            <person name="Fliss P."/>
            <person name="Jones D.S."/>
            <person name="Dick G.J."/>
            <person name="Jain S."/>
            <person name="Kaster A.K."/>
            <person name="Winkel M."/>
            <person name="Mussmann M."/>
            <person name="Bailey J."/>
        </authorList>
    </citation>
    <scope>NUCLEOTIDE SEQUENCE [LARGE SCALE GENOMIC DNA]</scope>
    <source>
        <strain evidence="2">Hydrate Ridge</strain>
    </source>
</reference>
<evidence type="ECO:0000313" key="2">
    <source>
        <dbReference type="EMBL" id="KHD06320.1"/>
    </source>
</evidence>
<dbReference type="EMBL" id="JSZA02000022">
    <property type="protein sequence ID" value="KHD06320.1"/>
    <property type="molecule type" value="Genomic_DNA"/>
</dbReference>
<comment type="caution">
    <text evidence="2">The sequence shown here is derived from an EMBL/GenBank/DDBJ whole genome shotgun (WGS) entry which is preliminary data.</text>
</comment>
<gene>
    <name evidence="2" type="ORF">PN36_07605</name>
</gene>
<keyword evidence="1" id="KW-0472">Membrane</keyword>
<evidence type="ECO:0000256" key="1">
    <source>
        <dbReference type="SAM" id="Phobius"/>
    </source>
</evidence>
<proteinExistence type="predicted"/>
<keyword evidence="1" id="KW-0812">Transmembrane</keyword>
<protein>
    <submittedName>
        <fullName evidence="2">Uncharacterized protein</fullName>
    </submittedName>
</protein>
<sequence length="121" mass="14273">MQGVPLLFSYAKQNFNGIDSIVQTSFVVSGMELRGFPDFFLLFREWSYADFPIFFCCFGNGATRISIFFFVVSGMELRGFPYFFLLFREWSYADFPYFFLLFREWSGADFPKLHFIMALTP</sequence>
<dbReference type="AlphaFoldDB" id="A0A0A6P620"/>
<dbReference type="Proteomes" id="UP000030428">
    <property type="component" value="Unassembled WGS sequence"/>
</dbReference>
<evidence type="ECO:0000313" key="3">
    <source>
        <dbReference type="Proteomes" id="UP000030428"/>
    </source>
</evidence>
<keyword evidence="3" id="KW-1185">Reference proteome</keyword>
<organism evidence="2 3">
    <name type="scientific">Candidatus Thiomargarita nelsonii</name>
    <dbReference type="NCBI Taxonomy" id="1003181"/>
    <lineage>
        <taxon>Bacteria</taxon>
        <taxon>Pseudomonadati</taxon>
        <taxon>Pseudomonadota</taxon>
        <taxon>Gammaproteobacteria</taxon>
        <taxon>Thiotrichales</taxon>
        <taxon>Thiotrichaceae</taxon>
        <taxon>Thiomargarita</taxon>
    </lineage>
</organism>